<sequence>MAAVLARARFLLSRATLNPGLPLRSISSFPFLSQEPQLQESPEATPLPPNPSIGSPFYNENWRSPTPMPGDAVAQSLVPAGIRAQSSARLMAFSQTLDVASLMNIFAEWMASQRWSDLKQLFEFWIRSLDATGKPNKPDVELYNHYLRG</sequence>
<name>A0A9D5CIN2_9LILI</name>
<dbReference type="OrthoDB" id="185373at2759"/>
<gene>
    <name evidence="2" type="ORF">J5N97_015896</name>
</gene>
<proteinExistence type="predicted"/>
<protein>
    <recommendedName>
        <fullName evidence="4">Pentatricopeptide repeat-containing protein</fullName>
    </recommendedName>
</protein>
<dbReference type="PANTHER" id="PTHR47205:SF1">
    <property type="entry name" value="OS07G0599000 PROTEIN"/>
    <property type="match status" value="1"/>
</dbReference>
<organism evidence="2 3">
    <name type="scientific">Dioscorea zingiberensis</name>
    <dbReference type="NCBI Taxonomy" id="325984"/>
    <lineage>
        <taxon>Eukaryota</taxon>
        <taxon>Viridiplantae</taxon>
        <taxon>Streptophyta</taxon>
        <taxon>Embryophyta</taxon>
        <taxon>Tracheophyta</taxon>
        <taxon>Spermatophyta</taxon>
        <taxon>Magnoliopsida</taxon>
        <taxon>Liliopsida</taxon>
        <taxon>Dioscoreales</taxon>
        <taxon>Dioscoreaceae</taxon>
        <taxon>Dioscorea</taxon>
    </lineage>
</organism>
<evidence type="ECO:0000313" key="2">
    <source>
        <dbReference type="EMBL" id="KAJ0973931.1"/>
    </source>
</evidence>
<dbReference type="AlphaFoldDB" id="A0A9D5CIN2"/>
<feature type="region of interest" description="Disordered" evidence="1">
    <location>
        <begin position="37"/>
        <end position="65"/>
    </location>
</feature>
<evidence type="ECO:0000313" key="3">
    <source>
        <dbReference type="Proteomes" id="UP001085076"/>
    </source>
</evidence>
<evidence type="ECO:0008006" key="4">
    <source>
        <dbReference type="Google" id="ProtNLM"/>
    </source>
</evidence>
<dbReference type="EMBL" id="JAGGNH010000004">
    <property type="protein sequence ID" value="KAJ0973931.1"/>
    <property type="molecule type" value="Genomic_DNA"/>
</dbReference>
<evidence type="ECO:0000256" key="1">
    <source>
        <dbReference type="SAM" id="MobiDB-lite"/>
    </source>
</evidence>
<reference evidence="2" key="2">
    <citation type="journal article" date="2022" name="Hortic Res">
        <title>The genome of Dioscorea zingiberensis sheds light on the biosynthesis, origin and evolution of the medicinally important diosgenin saponins.</title>
        <authorList>
            <person name="Li Y."/>
            <person name="Tan C."/>
            <person name="Li Z."/>
            <person name="Guo J."/>
            <person name="Li S."/>
            <person name="Chen X."/>
            <person name="Wang C."/>
            <person name="Dai X."/>
            <person name="Yang H."/>
            <person name="Song W."/>
            <person name="Hou L."/>
            <person name="Xu J."/>
            <person name="Tong Z."/>
            <person name="Xu A."/>
            <person name="Yuan X."/>
            <person name="Wang W."/>
            <person name="Yang Q."/>
            <person name="Chen L."/>
            <person name="Sun Z."/>
            <person name="Wang K."/>
            <person name="Pan B."/>
            <person name="Chen J."/>
            <person name="Bao Y."/>
            <person name="Liu F."/>
            <person name="Qi X."/>
            <person name="Gang D.R."/>
            <person name="Wen J."/>
            <person name="Li J."/>
        </authorList>
    </citation>
    <scope>NUCLEOTIDE SEQUENCE</scope>
    <source>
        <strain evidence="2">Dzin_1.0</strain>
    </source>
</reference>
<accession>A0A9D5CIN2</accession>
<dbReference type="PANTHER" id="PTHR47205">
    <property type="entry name" value="OS07G0599000 PROTEIN"/>
    <property type="match status" value="1"/>
</dbReference>
<comment type="caution">
    <text evidence="2">The sequence shown here is derived from an EMBL/GenBank/DDBJ whole genome shotgun (WGS) entry which is preliminary data.</text>
</comment>
<reference evidence="2" key="1">
    <citation type="submission" date="2021-03" db="EMBL/GenBank/DDBJ databases">
        <authorList>
            <person name="Li Z."/>
            <person name="Yang C."/>
        </authorList>
    </citation>
    <scope>NUCLEOTIDE SEQUENCE</scope>
    <source>
        <strain evidence="2">Dzin_1.0</strain>
        <tissue evidence="2">Leaf</tissue>
    </source>
</reference>
<keyword evidence="3" id="KW-1185">Reference proteome</keyword>
<dbReference type="InterPro" id="IPR044605">
    <property type="entry name" value="At1g26460-like"/>
</dbReference>
<dbReference type="Proteomes" id="UP001085076">
    <property type="component" value="Miscellaneous, Linkage group lg04"/>
</dbReference>